<protein>
    <submittedName>
        <fullName evidence="4">Uncharacterized protein</fullName>
    </submittedName>
</protein>
<gene>
    <name evidence="4" type="ORF">C9I28_18320</name>
</gene>
<evidence type="ECO:0000256" key="3">
    <source>
        <dbReference type="SAM" id="SignalP"/>
    </source>
</evidence>
<accession>A0A2R4CD32</accession>
<dbReference type="RefSeq" id="WP_107142723.1">
    <property type="nucleotide sequence ID" value="NZ_CP028324.1"/>
</dbReference>
<dbReference type="OrthoDB" id="9154073at2"/>
<feature type="transmembrane region" description="Helical" evidence="2">
    <location>
        <begin position="422"/>
        <end position="441"/>
    </location>
</feature>
<sequence length="470" mass="50056">MPSFHIVSRFSVPAIFLAALCCLFPPSAVAEPCIGKDHPPGCTGQVPEPKPVDQKSADSKQAAAPPNQIVKAVYSLDTFKYCHAKHWKSDPAAACNGAPPAPENALTGAGDIVAALDAVAYDAAVAYAAKAGATQFVYFNGVELKDETQLTLENRFGGNVYVRIHLMPKEKAKLLWAAIIREESITGSVPLRVGFGWNGGGATSTTTYVGSHDPRIAVSDPAHLIGAIGAVALIVGFALAFGAHTNILRDRYPRELTRVVAEARALRRQLDRLSIEGKSKLLSAAYPAYVRGPDGYDVACRHAGDAALRDPAAAPVTPELTIGLAESDISYSLTRIQLFAWFLFAISAGIYFWFLLGELPAIDNSILGLLGISAGTAGVSWAVDASDKAAVKQPNAGFSQGLLSDMTRSAEDKDEIHRFQAVVVNVLLLAIGIVHVVRSISYPTFDPTWLIFLTISGATFALGKQMNEKK</sequence>
<evidence type="ECO:0000256" key="2">
    <source>
        <dbReference type="SAM" id="Phobius"/>
    </source>
</evidence>
<evidence type="ECO:0000313" key="5">
    <source>
        <dbReference type="Proteomes" id="UP000240505"/>
    </source>
</evidence>
<feature type="transmembrane region" description="Helical" evidence="2">
    <location>
        <begin position="447"/>
        <end position="463"/>
    </location>
</feature>
<dbReference type="EMBL" id="CP028324">
    <property type="protein sequence ID" value="AVR97378.1"/>
    <property type="molecule type" value="Genomic_DNA"/>
</dbReference>
<feature type="transmembrane region" description="Helical" evidence="2">
    <location>
        <begin position="224"/>
        <end position="248"/>
    </location>
</feature>
<keyword evidence="2" id="KW-1133">Transmembrane helix</keyword>
<reference evidence="4 5" key="1">
    <citation type="submission" date="2018-03" db="EMBL/GenBank/DDBJ databases">
        <title>Massilia armeniaca sp. nov., isolated from desert soil.</title>
        <authorList>
            <person name="Huang H."/>
            <person name="Ren M."/>
        </authorList>
    </citation>
    <scope>NUCLEOTIDE SEQUENCE [LARGE SCALE GENOMIC DNA]</scope>
    <source>
        <strain evidence="4 5">ZMN-3</strain>
    </source>
</reference>
<feature type="transmembrane region" description="Helical" evidence="2">
    <location>
        <begin position="362"/>
        <end position="383"/>
    </location>
</feature>
<dbReference type="KEGG" id="masz:C9I28_18320"/>
<organism evidence="4 5">
    <name type="scientific">Pseudoduganella armeniaca</name>
    <dbReference type="NCBI Taxonomy" id="2072590"/>
    <lineage>
        <taxon>Bacteria</taxon>
        <taxon>Pseudomonadati</taxon>
        <taxon>Pseudomonadota</taxon>
        <taxon>Betaproteobacteria</taxon>
        <taxon>Burkholderiales</taxon>
        <taxon>Oxalobacteraceae</taxon>
        <taxon>Telluria group</taxon>
        <taxon>Pseudoduganella</taxon>
    </lineage>
</organism>
<dbReference type="Proteomes" id="UP000240505">
    <property type="component" value="Chromosome"/>
</dbReference>
<evidence type="ECO:0000256" key="1">
    <source>
        <dbReference type="SAM" id="MobiDB-lite"/>
    </source>
</evidence>
<keyword evidence="2" id="KW-0812">Transmembrane</keyword>
<evidence type="ECO:0000313" key="4">
    <source>
        <dbReference type="EMBL" id="AVR97378.1"/>
    </source>
</evidence>
<dbReference type="AlphaFoldDB" id="A0A2R4CD32"/>
<feature type="region of interest" description="Disordered" evidence="1">
    <location>
        <begin position="44"/>
        <end position="64"/>
    </location>
</feature>
<feature type="transmembrane region" description="Helical" evidence="2">
    <location>
        <begin position="338"/>
        <end position="356"/>
    </location>
</feature>
<feature type="signal peptide" evidence="3">
    <location>
        <begin position="1"/>
        <end position="30"/>
    </location>
</feature>
<proteinExistence type="predicted"/>
<keyword evidence="5" id="KW-1185">Reference proteome</keyword>
<keyword evidence="2" id="KW-0472">Membrane</keyword>
<name>A0A2R4CD32_9BURK</name>
<keyword evidence="3" id="KW-0732">Signal</keyword>
<feature type="chain" id="PRO_5015309764" evidence="3">
    <location>
        <begin position="31"/>
        <end position="470"/>
    </location>
</feature>